<gene>
    <name evidence="11" type="ORF">DILT_LOCUS10504</name>
</gene>
<evidence type="ECO:0000256" key="3">
    <source>
        <dbReference type="ARBA" id="ARBA00022723"/>
    </source>
</evidence>
<dbReference type="GO" id="GO:0005958">
    <property type="term" value="C:DNA-dependent protein kinase-DNA ligase 4 complex"/>
    <property type="evidence" value="ECO:0007669"/>
    <property type="project" value="TreeGrafter"/>
</dbReference>
<dbReference type="Proteomes" id="UP000281553">
    <property type="component" value="Unassembled WGS sequence"/>
</dbReference>
<keyword evidence="8" id="KW-0234">DNA repair</keyword>
<dbReference type="GO" id="GO:0032807">
    <property type="term" value="C:DNA ligase IV complex"/>
    <property type="evidence" value="ECO:0007669"/>
    <property type="project" value="TreeGrafter"/>
</dbReference>
<dbReference type="SUPFAM" id="SSF56091">
    <property type="entry name" value="DNA ligase/mRNA capping enzyme, catalytic domain"/>
    <property type="match status" value="2"/>
</dbReference>
<proteinExistence type="inferred from homology"/>
<evidence type="ECO:0000256" key="9">
    <source>
        <dbReference type="ARBA" id="ARBA00023242"/>
    </source>
</evidence>
<keyword evidence="9" id="KW-0539">Nucleus</keyword>
<dbReference type="CDD" id="cd07903">
    <property type="entry name" value="Adenylation_DNA_ligase_IV"/>
    <property type="match status" value="1"/>
</dbReference>
<evidence type="ECO:0000256" key="1">
    <source>
        <dbReference type="ARBA" id="ARBA00007572"/>
    </source>
</evidence>
<dbReference type="Gene3D" id="3.30.1490.70">
    <property type="match status" value="1"/>
</dbReference>
<dbReference type="Gene3D" id="3.30.470.30">
    <property type="entry name" value="DNA ligase/mRNA capping enzyme"/>
    <property type="match status" value="1"/>
</dbReference>
<dbReference type="GO" id="GO:0006310">
    <property type="term" value="P:DNA recombination"/>
    <property type="evidence" value="ECO:0007669"/>
    <property type="project" value="InterPro"/>
</dbReference>
<feature type="non-terminal residue" evidence="11">
    <location>
        <position position="1"/>
    </location>
</feature>
<keyword evidence="7" id="KW-0460">Magnesium</keyword>
<dbReference type="InterPro" id="IPR016059">
    <property type="entry name" value="DNA_ligase_ATP-dep_CS"/>
</dbReference>
<dbReference type="GO" id="GO:0006303">
    <property type="term" value="P:double-strand break repair via nonhomologous end joining"/>
    <property type="evidence" value="ECO:0007669"/>
    <property type="project" value="TreeGrafter"/>
</dbReference>
<evidence type="ECO:0000313" key="11">
    <source>
        <dbReference type="EMBL" id="VDN14673.1"/>
    </source>
</evidence>
<dbReference type="Gene3D" id="2.40.50.140">
    <property type="entry name" value="Nucleic acid-binding proteins"/>
    <property type="match status" value="1"/>
</dbReference>
<evidence type="ECO:0000256" key="7">
    <source>
        <dbReference type="ARBA" id="ARBA00022842"/>
    </source>
</evidence>
<dbReference type="SUPFAM" id="SSF50249">
    <property type="entry name" value="Nucleic acid-binding proteins"/>
    <property type="match status" value="1"/>
</dbReference>
<dbReference type="GO" id="GO:0006297">
    <property type="term" value="P:nucleotide-excision repair, DNA gap filling"/>
    <property type="evidence" value="ECO:0007669"/>
    <property type="project" value="TreeGrafter"/>
</dbReference>
<keyword evidence="2" id="KW-0436">Ligase</keyword>
<evidence type="ECO:0000256" key="4">
    <source>
        <dbReference type="ARBA" id="ARBA00022741"/>
    </source>
</evidence>
<keyword evidence="3" id="KW-0479">Metal-binding</keyword>
<dbReference type="GO" id="GO:0003677">
    <property type="term" value="F:DNA binding"/>
    <property type="evidence" value="ECO:0007669"/>
    <property type="project" value="InterPro"/>
</dbReference>
<organism evidence="11 12">
    <name type="scientific">Dibothriocephalus latus</name>
    <name type="common">Fish tapeworm</name>
    <name type="synonym">Diphyllobothrium latum</name>
    <dbReference type="NCBI Taxonomy" id="60516"/>
    <lineage>
        <taxon>Eukaryota</taxon>
        <taxon>Metazoa</taxon>
        <taxon>Spiralia</taxon>
        <taxon>Lophotrochozoa</taxon>
        <taxon>Platyhelminthes</taxon>
        <taxon>Cestoda</taxon>
        <taxon>Eucestoda</taxon>
        <taxon>Diphyllobothriidea</taxon>
        <taxon>Diphyllobothriidae</taxon>
        <taxon>Dibothriocephalus</taxon>
    </lineage>
</organism>
<dbReference type="InterPro" id="IPR044125">
    <property type="entry name" value="Adenylation_DNA_ligase_IV"/>
</dbReference>
<dbReference type="Gene3D" id="1.10.3260.10">
    <property type="entry name" value="DNA ligase, ATP-dependent, N-terminal domain"/>
    <property type="match status" value="1"/>
</dbReference>
<dbReference type="PROSITE" id="PS50160">
    <property type="entry name" value="DNA_LIGASE_A3"/>
    <property type="match status" value="1"/>
</dbReference>
<keyword evidence="12" id="KW-1185">Reference proteome</keyword>
<dbReference type="EMBL" id="UYRU01059977">
    <property type="protein sequence ID" value="VDN14673.1"/>
    <property type="molecule type" value="Genomic_DNA"/>
</dbReference>
<keyword evidence="5" id="KW-0227">DNA damage</keyword>
<dbReference type="AlphaFoldDB" id="A0A3P7LUK5"/>
<accession>A0A3P7LUK5</accession>
<dbReference type="PROSITE" id="PS00697">
    <property type="entry name" value="DNA_LIGASE_A1"/>
    <property type="match status" value="1"/>
</dbReference>
<dbReference type="InterPro" id="IPR012310">
    <property type="entry name" value="DNA_ligase_ATP-dep_cent"/>
</dbReference>
<dbReference type="GO" id="GO:0005524">
    <property type="term" value="F:ATP binding"/>
    <property type="evidence" value="ECO:0007669"/>
    <property type="project" value="UniProtKB-KW"/>
</dbReference>
<dbReference type="InterPro" id="IPR029710">
    <property type="entry name" value="LIG4"/>
</dbReference>
<dbReference type="InterPro" id="IPR036599">
    <property type="entry name" value="DNA_ligase_N_sf"/>
</dbReference>
<keyword evidence="4" id="KW-0547">Nucleotide-binding</keyword>
<comment type="similarity">
    <text evidence="1">Belongs to the ATP-dependent DNA ligase family.</text>
</comment>
<evidence type="ECO:0000259" key="10">
    <source>
        <dbReference type="PROSITE" id="PS50160"/>
    </source>
</evidence>
<dbReference type="PANTHER" id="PTHR45997">
    <property type="entry name" value="DNA LIGASE 4"/>
    <property type="match status" value="1"/>
</dbReference>
<evidence type="ECO:0000313" key="12">
    <source>
        <dbReference type="Proteomes" id="UP000281553"/>
    </source>
</evidence>
<dbReference type="InterPro" id="IPR012308">
    <property type="entry name" value="DNA_ligase_ATP-dep_N"/>
</dbReference>
<evidence type="ECO:0000256" key="6">
    <source>
        <dbReference type="ARBA" id="ARBA00022840"/>
    </source>
</evidence>
<dbReference type="GO" id="GO:0003910">
    <property type="term" value="F:DNA ligase (ATP) activity"/>
    <property type="evidence" value="ECO:0007669"/>
    <property type="project" value="InterPro"/>
</dbReference>
<dbReference type="Pfam" id="PF01068">
    <property type="entry name" value="DNA_ligase_A_M"/>
    <property type="match status" value="1"/>
</dbReference>
<feature type="domain" description="ATP-dependent DNA ligase family profile" evidence="10">
    <location>
        <begin position="363"/>
        <end position="630"/>
    </location>
</feature>
<protein>
    <recommendedName>
        <fullName evidence="10">ATP-dependent DNA ligase family profile domain-containing protein</fullName>
    </recommendedName>
</protein>
<evidence type="ECO:0000256" key="2">
    <source>
        <dbReference type="ARBA" id="ARBA00022598"/>
    </source>
</evidence>
<reference evidence="11 12" key="1">
    <citation type="submission" date="2018-11" db="EMBL/GenBank/DDBJ databases">
        <authorList>
            <consortium name="Pathogen Informatics"/>
        </authorList>
    </citation>
    <scope>NUCLEOTIDE SEQUENCE [LARGE SCALE GENOMIC DNA]</scope>
</reference>
<dbReference type="Pfam" id="PF04675">
    <property type="entry name" value="DNA_ligase_A_N"/>
    <property type="match status" value="1"/>
</dbReference>
<sequence length="699" mass="77804">RKKEALSAFSRHWASRYENQLEKNCAIAAGLGSFYPVLRLLLPSSDYSRPAYGIGQSTMSKICVKAFGLAPKGLSARTLLHFNNPKLSGNKDGRDLADCVFSVLADHCEVESDLTISRLHEQLDNVAYASNQEEKLAILTPFIRSLTALELKWFVRIVSLRELHLSLSTNTVLACLHPAAPSIWNVTQDLCTVCQRIANMDPTQAVDTNSSLSTNGHNVNLNAAYRPMLCERANSALEVCIAYEKIFSGIADYYLCLEAKYDGERVQLHKSGDKYRYWSRSGREWSSSYGTEGNGSTGTLTPRLHAAGFSNDVSDCVLDGEMFGFDTYTETFVTKATGFDVKRPDATDGSNLFASKAELAHSARKAAIVPCYIVFDILHLNGELLTHLPLRQRKEILLSIFPTTAVSSDISAKVASCYETQEAEQEIPHDQLFSLFPIVKGALYLGGFTFMTPDKRVAIKVKLMIAINSVGIRGHLNNLLKNNQENYITFLRLSLGNQGGSQLAQVILFDSKDCFTGCLLRKRDAGLRYRYKIFITKCDVYILLDRISRLFDVWVSNGAEGLVAKATTAPYVPGGRLRCGWWKLKPDYVLGLTTDLDCLIVGAYFGVGGGGDGGPPYNGYFPQFLCAVSNGFTREQLTQLNKRLRPQWKTYDRRKTNSGETEWLRVTAERPDVWIPPRYSVILQVSTNKIQLAFSFDVA</sequence>
<dbReference type="InterPro" id="IPR012340">
    <property type="entry name" value="NA-bd_OB-fold"/>
</dbReference>
<evidence type="ECO:0000256" key="8">
    <source>
        <dbReference type="ARBA" id="ARBA00023204"/>
    </source>
</evidence>
<dbReference type="OrthoDB" id="151490at2759"/>
<name>A0A3P7LUK5_DIBLA</name>
<keyword evidence="6" id="KW-0067">ATP-binding</keyword>
<dbReference type="PANTHER" id="PTHR45997:SF1">
    <property type="entry name" value="DNA LIGASE 4"/>
    <property type="match status" value="1"/>
</dbReference>
<evidence type="ECO:0000256" key="5">
    <source>
        <dbReference type="ARBA" id="ARBA00022763"/>
    </source>
</evidence>
<dbReference type="GO" id="GO:0046872">
    <property type="term" value="F:metal ion binding"/>
    <property type="evidence" value="ECO:0007669"/>
    <property type="project" value="UniProtKB-KW"/>
</dbReference>